<comment type="caution">
    <text evidence="17">The sequence shown here is derived from an EMBL/GenBank/DDBJ whole genome shotgun (WGS) entry which is preliminary data.</text>
</comment>
<dbReference type="Pfam" id="PF12796">
    <property type="entry name" value="Ank_2"/>
    <property type="match status" value="3"/>
</dbReference>
<dbReference type="SMART" id="SM00248">
    <property type="entry name" value="ANK"/>
    <property type="match status" value="8"/>
</dbReference>
<comment type="subcellular location">
    <subcellularLocation>
        <location evidence="2">Secreted</location>
    </subcellularLocation>
    <subcellularLocation>
        <location evidence="1">Target cell membrane</location>
    </subcellularLocation>
</comment>
<evidence type="ECO:0000256" key="12">
    <source>
        <dbReference type="ARBA" id="ARBA00023298"/>
    </source>
</evidence>
<evidence type="ECO:0000256" key="14">
    <source>
        <dbReference type="ARBA" id="ARBA00049715"/>
    </source>
</evidence>
<evidence type="ECO:0000313" key="17">
    <source>
        <dbReference type="EMBL" id="KAG8183003.1"/>
    </source>
</evidence>
<sequence length="644" mass="73755">MNSTAKSDVSCLSSLHWVLKCSDWSGYEIQEHLKQGFYYIGELDEKGRTPLLALVEQQNCSVDLIEILLKNGADANAEDFYKRTPLIVALENECCGLEVIEMLLEHGADVNHKCIMGISPLITALHHSRELPIIRLLLQKSPTLETSNYTEPYPLCVALRYDASIEVVRLLLDNGCTLNGCPRHGSALHCATSFLNPGLKPDILDLLLEKGASLDTLDLDGQQLMCFALQNGADLATIELLLRRGVKLDNCVVHTTPLLCATCPYCDFMEMTKLIRLKTDEPVSQARIPLRTNVLEFLLKNKTDCWMREGFKPALCALRYCDYEAEGIGLLLKQAAHSPWSKKRRRCIFIKKQIRRMVFKYKMPPKVVKLLIHSKLINLRQTDPQPNRSTLLHRALALKTVDEGLVKVLLDYKASVYKVDGNSHTPLYLAIKYKKNKSILELLLRYGSKVGTKCSKRPLLLELALKEYDTRDTKDERKIVEKHECLKLLLKYGFLENPFFDIGYLISSGRLTKDLVEHSINCRAELRNISKYAVGNEYETLYDIVVQPQRDVQYSELDCVLRILKHNSFPIYIDTILAKIERELLLKKLRWLPIHTVEICPDTLVENEACLTYECAKEAARFLSKHEFLNLILMYYDFHLDYEL</sequence>
<evidence type="ECO:0000256" key="15">
    <source>
        <dbReference type="ARBA" id="ARBA00049811"/>
    </source>
</evidence>
<keyword evidence="8" id="KW-0677">Repeat</keyword>
<evidence type="ECO:0000256" key="16">
    <source>
        <dbReference type="PROSITE-ProRule" id="PRU00023"/>
    </source>
</evidence>
<dbReference type="Gene3D" id="1.25.40.20">
    <property type="entry name" value="Ankyrin repeat-containing domain"/>
    <property type="match status" value="3"/>
</dbReference>
<keyword evidence="7" id="KW-0528">Neurotoxin</keyword>
<dbReference type="GO" id="GO:0090729">
    <property type="term" value="F:toxin activity"/>
    <property type="evidence" value="ECO:0007669"/>
    <property type="project" value="UniProtKB-KW"/>
</dbReference>
<protein>
    <recommendedName>
        <fullName evidence="15">Alpha-latrotoxin</fullName>
    </recommendedName>
</protein>
<evidence type="ECO:0000256" key="4">
    <source>
        <dbReference type="ARBA" id="ARBA00022525"/>
    </source>
</evidence>
<keyword evidence="11" id="KW-0472">Membrane</keyword>
<keyword evidence="3" id="KW-0268">Exocytosis</keyword>
<evidence type="ECO:0000256" key="10">
    <source>
        <dbReference type="ARBA" id="ARBA00023043"/>
    </source>
</evidence>
<dbReference type="PANTHER" id="PTHR24198">
    <property type="entry name" value="ANKYRIN REPEAT AND PROTEIN KINASE DOMAIN-CONTAINING PROTEIN"/>
    <property type="match status" value="1"/>
</dbReference>
<keyword evidence="10 16" id="KW-0040">ANK repeat</keyword>
<keyword evidence="4" id="KW-0964">Secreted</keyword>
<dbReference type="AlphaFoldDB" id="A0AAV6UGV3"/>
<evidence type="ECO:0000256" key="3">
    <source>
        <dbReference type="ARBA" id="ARBA00022483"/>
    </source>
</evidence>
<comment type="subunit">
    <text evidence="14">Homotetramer in membranes.</text>
</comment>
<dbReference type="InterPro" id="IPR002110">
    <property type="entry name" value="Ankyrin_rpt"/>
</dbReference>
<evidence type="ECO:0000256" key="11">
    <source>
        <dbReference type="ARBA" id="ARBA00023136"/>
    </source>
</evidence>
<proteinExistence type="inferred from homology"/>
<dbReference type="EMBL" id="JAFNEN010000436">
    <property type="protein sequence ID" value="KAG8183003.1"/>
    <property type="molecule type" value="Genomic_DNA"/>
</dbReference>
<dbReference type="GO" id="GO:0006887">
    <property type="term" value="P:exocytosis"/>
    <property type="evidence" value="ECO:0007669"/>
    <property type="project" value="UniProtKB-KW"/>
</dbReference>
<keyword evidence="5" id="KW-1052">Target cell membrane</keyword>
<dbReference type="PANTHER" id="PTHR24198:SF165">
    <property type="entry name" value="ANKYRIN REPEAT-CONTAINING PROTEIN-RELATED"/>
    <property type="match status" value="1"/>
</dbReference>
<evidence type="ECO:0000256" key="9">
    <source>
        <dbReference type="ARBA" id="ARBA00023028"/>
    </source>
</evidence>
<keyword evidence="6" id="KW-0800">Toxin</keyword>
<dbReference type="InterPro" id="IPR036770">
    <property type="entry name" value="Ankyrin_rpt-contain_sf"/>
</dbReference>
<evidence type="ECO:0000256" key="8">
    <source>
        <dbReference type="ARBA" id="ARBA00022737"/>
    </source>
</evidence>
<gene>
    <name evidence="17" type="ORF">JTE90_017091</name>
</gene>
<organism evidence="17 18">
    <name type="scientific">Oedothorax gibbosus</name>
    <dbReference type="NCBI Taxonomy" id="931172"/>
    <lineage>
        <taxon>Eukaryota</taxon>
        <taxon>Metazoa</taxon>
        <taxon>Ecdysozoa</taxon>
        <taxon>Arthropoda</taxon>
        <taxon>Chelicerata</taxon>
        <taxon>Arachnida</taxon>
        <taxon>Araneae</taxon>
        <taxon>Araneomorphae</taxon>
        <taxon>Entelegynae</taxon>
        <taxon>Araneoidea</taxon>
        <taxon>Linyphiidae</taxon>
        <taxon>Erigoninae</taxon>
        <taxon>Oedothorax</taxon>
    </lineage>
</organism>
<name>A0AAV6UGV3_9ARAC</name>
<feature type="repeat" description="ANK" evidence="16">
    <location>
        <begin position="422"/>
        <end position="455"/>
    </location>
</feature>
<dbReference type="Proteomes" id="UP000827092">
    <property type="component" value="Unassembled WGS sequence"/>
</dbReference>
<dbReference type="GO" id="GO:0044231">
    <property type="term" value="C:host cell presynaptic membrane"/>
    <property type="evidence" value="ECO:0007669"/>
    <property type="project" value="UniProtKB-KW"/>
</dbReference>
<evidence type="ECO:0000256" key="7">
    <source>
        <dbReference type="ARBA" id="ARBA00022699"/>
    </source>
</evidence>
<reference evidence="17 18" key="1">
    <citation type="journal article" date="2022" name="Nat. Ecol. Evol.">
        <title>A masculinizing supergene underlies an exaggerated male reproductive morph in a spider.</title>
        <authorList>
            <person name="Hendrickx F."/>
            <person name="De Corte Z."/>
            <person name="Sonet G."/>
            <person name="Van Belleghem S.M."/>
            <person name="Kostlbacher S."/>
            <person name="Vangestel C."/>
        </authorList>
    </citation>
    <scope>NUCLEOTIDE SEQUENCE [LARGE SCALE GENOMIC DNA]</scope>
    <source>
        <strain evidence="17">W744_W776</strain>
    </source>
</reference>
<dbReference type="GO" id="GO:0044218">
    <property type="term" value="C:other organism cell membrane"/>
    <property type="evidence" value="ECO:0007669"/>
    <property type="project" value="UniProtKB-KW"/>
</dbReference>
<evidence type="ECO:0000256" key="1">
    <source>
        <dbReference type="ARBA" id="ARBA00004175"/>
    </source>
</evidence>
<dbReference type="PROSITE" id="PS50297">
    <property type="entry name" value="ANK_REP_REGION"/>
    <property type="match status" value="2"/>
</dbReference>
<keyword evidence="18" id="KW-1185">Reference proteome</keyword>
<evidence type="ECO:0000256" key="6">
    <source>
        <dbReference type="ARBA" id="ARBA00022656"/>
    </source>
</evidence>
<feature type="repeat" description="ANK" evidence="16">
    <location>
        <begin position="46"/>
        <end position="80"/>
    </location>
</feature>
<comment type="similarity">
    <text evidence="13">Belongs to the cationic peptide 01 (latrotoxin) family. 03 (alpha-latrotoxin) subfamily.</text>
</comment>
<evidence type="ECO:0000256" key="13">
    <source>
        <dbReference type="ARBA" id="ARBA00049657"/>
    </source>
</evidence>
<evidence type="ECO:0000256" key="2">
    <source>
        <dbReference type="ARBA" id="ARBA00004613"/>
    </source>
</evidence>
<keyword evidence="9" id="KW-0638">Presynaptic neurotoxin</keyword>
<dbReference type="SUPFAM" id="SSF48403">
    <property type="entry name" value="Ankyrin repeat"/>
    <property type="match status" value="1"/>
</dbReference>
<accession>A0AAV6UGV3</accession>
<dbReference type="GO" id="GO:0005576">
    <property type="term" value="C:extracellular region"/>
    <property type="evidence" value="ECO:0007669"/>
    <property type="project" value="UniProtKB-SubCell"/>
</dbReference>
<evidence type="ECO:0000256" key="5">
    <source>
        <dbReference type="ARBA" id="ARBA00022537"/>
    </source>
</evidence>
<evidence type="ECO:0000313" key="18">
    <source>
        <dbReference type="Proteomes" id="UP000827092"/>
    </source>
</evidence>
<dbReference type="PROSITE" id="PS50088">
    <property type="entry name" value="ANK_REPEAT"/>
    <property type="match status" value="2"/>
</dbReference>
<keyword evidence="12" id="KW-1053">Target membrane</keyword>